<sequence length="465" mass="51210">MDLKTASELSTLLDEGAIQLFKASLQGRLLRPDDAAYDEARHVWNGTVDRHPAMIARCVSTDDVIKAVSFARRYGLLLSVKAGGHNVAGNGVCEDGLMIDLSLMNQVTVDPDKRTAVAEAGALWSDMDRETQRYALATTGGTVSHTGIAGLTLGGGLGWLMGRYGLSCDNLLSVQIVTADARLLTASQTENQDLFWAVRGGGGNFGIVTSFVFQLHPVGPDILGGMILYPMEQAKEVLQFYREFARRQPDEFMLFAGLLTTPDGLPVIALLIGWFGPLDQGDAQLSELRAFGTPLADLVQVMPYTQLQGMFDAGMAHGIHRYWKSGYIRQINDELIGIVLENAARRTSPDSVILFLHMKGTASRVAAEETAYGLRNDQWDFDIIAQWTDPSEAARHIVWVRNFWNAVEPFTQGVYVNHLDEESGNTGVRAAYGQNYGRLVDMKTKYDPDNFFRMNNNIVPRLPAS</sequence>
<dbReference type="InterPro" id="IPR006094">
    <property type="entry name" value="Oxid_FAD_bind_N"/>
</dbReference>
<name>A0ABP8KR03_9BACT</name>
<evidence type="ECO:0000256" key="4">
    <source>
        <dbReference type="ARBA" id="ARBA00022827"/>
    </source>
</evidence>
<dbReference type="EMBL" id="BAABHB010000011">
    <property type="protein sequence ID" value="GAA4413846.1"/>
    <property type="molecule type" value="Genomic_DNA"/>
</dbReference>
<dbReference type="InterPro" id="IPR012951">
    <property type="entry name" value="BBE"/>
</dbReference>
<evidence type="ECO:0000259" key="6">
    <source>
        <dbReference type="PROSITE" id="PS51387"/>
    </source>
</evidence>
<dbReference type="InterPro" id="IPR016167">
    <property type="entry name" value="FAD-bd_PCMH_sub1"/>
</dbReference>
<dbReference type="RefSeq" id="WP_345270010.1">
    <property type="nucleotide sequence ID" value="NZ_BAABHB010000011.1"/>
</dbReference>
<protein>
    <submittedName>
        <fullName evidence="7">FAD-binding oxidoreductase</fullName>
    </submittedName>
</protein>
<comment type="caution">
    <text evidence="7">The sequence shown here is derived from an EMBL/GenBank/DDBJ whole genome shotgun (WGS) entry which is preliminary data.</text>
</comment>
<comment type="cofactor">
    <cofactor evidence="1">
        <name>FAD</name>
        <dbReference type="ChEBI" id="CHEBI:57692"/>
    </cofactor>
</comment>
<keyword evidence="4" id="KW-0274">FAD</keyword>
<evidence type="ECO:0000256" key="3">
    <source>
        <dbReference type="ARBA" id="ARBA00022630"/>
    </source>
</evidence>
<evidence type="ECO:0000256" key="2">
    <source>
        <dbReference type="ARBA" id="ARBA00005466"/>
    </source>
</evidence>
<dbReference type="InterPro" id="IPR016166">
    <property type="entry name" value="FAD-bd_PCMH"/>
</dbReference>
<dbReference type="SUPFAM" id="SSF56176">
    <property type="entry name" value="FAD-binding/transporter-associated domain-like"/>
    <property type="match status" value="1"/>
</dbReference>
<dbReference type="Pfam" id="PF08031">
    <property type="entry name" value="BBE"/>
    <property type="match status" value="1"/>
</dbReference>
<dbReference type="Gene3D" id="3.30.43.10">
    <property type="entry name" value="Uridine Diphospho-n-acetylenolpyruvylglucosamine Reductase, domain 2"/>
    <property type="match status" value="1"/>
</dbReference>
<dbReference type="PANTHER" id="PTHR42973">
    <property type="entry name" value="BINDING OXIDOREDUCTASE, PUTATIVE (AFU_ORTHOLOGUE AFUA_1G17690)-RELATED"/>
    <property type="match status" value="1"/>
</dbReference>
<dbReference type="Pfam" id="PF01565">
    <property type="entry name" value="FAD_binding_4"/>
    <property type="match status" value="1"/>
</dbReference>
<gene>
    <name evidence="7" type="ORF">GCM10023187_42610</name>
</gene>
<dbReference type="InterPro" id="IPR006093">
    <property type="entry name" value="Oxy_OxRdtase_FAD_BS"/>
</dbReference>
<organism evidence="7 8">
    <name type="scientific">Nibrella viscosa</name>
    <dbReference type="NCBI Taxonomy" id="1084524"/>
    <lineage>
        <taxon>Bacteria</taxon>
        <taxon>Pseudomonadati</taxon>
        <taxon>Bacteroidota</taxon>
        <taxon>Cytophagia</taxon>
        <taxon>Cytophagales</taxon>
        <taxon>Spirosomataceae</taxon>
        <taxon>Nibrella</taxon>
    </lineage>
</organism>
<dbReference type="InterPro" id="IPR016169">
    <property type="entry name" value="FAD-bd_PCMH_sub2"/>
</dbReference>
<evidence type="ECO:0000313" key="8">
    <source>
        <dbReference type="Proteomes" id="UP001500936"/>
    </source>
</evidence>
<dbReference type="Gene3D" id="3.30.465.10">
    <property type="match status" value="1"/>
</dbReference>
<keyword evidence="8" id="KW-1185">Reference proteome</keyword>
<feature type="domain" description="FAD-binding PCMH-type" evidence="6">
    <location>
        <begin position="48"/>
        <end position="218"/>
    </location>
</feature>
<reference evidence="8" key="1">
    <citation type="journal article" date="2019" name="Int. J. Syst. Evol. Microbiol.">
        <title>The Global Catalogue of Microorganisms (GCM) 10K type strain sequencing project: providing services to taxonomists for standard genome sequencing and annotation.</title>
        <authorList>
            <consortium name="The Broad Institute Genomics Platform"/>
            <consortium name="The Broad Institute Genome Sequencing Center for Infectious Disease"/>
            <person name="Wu L."/>
            <person name="Ma J."/>
        </authorList>
    </citation>
    <scope>NUCLEOTIDE SEQUENCE [LARGE SCALE GENOMIC DNA]</scope>
    <source>
        <strain evidence="8">JCM 17925</strain>
    </source>
</reference>
<dbReference type="PANTHER" id="PTHR42973:SF39">
    <property type="entry name" value="FAD-BINDING PCMH-TYPE DOMAIN-CONTAINING PROTEIN"/>
    <property type="match status" value="1"/>
</dbReference>
<keyword evidence="5" id="KW-0560">Oxidoreductase</keyword>
<evidence type="ECO:0000256" key="1">
    <source>
        <dbReference type="ARBA" id="ARBA00001974"/>
    </source>
</evidence>
<dbReference type="Proteomes" id="UP001500936">
    <property type="component" value="Unassembled WGS sequence"/>
</dbReference>
<comment type="similarity">
    <text evidence="2">Belongs to the oxygen-dependent FAD-linked oxidoreductase family.</text>
</comment>
<keyword evidence="3" id="KW-0285">Flavoprotein</keyword>
<dbReference type="InterPro" id="IPR050416">
    <property type="entry name" value="FAD-linked_Oxidoreductase"/>
</dbReference>
<accession>A0ABP8KR03</accession>
<proteinExistence type="inferred from homology"/>
<dbReference type="InterPro" id="IPR036318">
    <property type="entry name" value="FAD-bd_PCMH-like_sf"/>
</dbReference>
<dbReference type="PROSITE" id="PS51387">
    <property type="entry name" value="FAD_PCMH"/>
    <property type="match status" value="1"/>
</dbReference>
<dbReference type="PROSITE" id="PS00862">
    <property type="entry name" value="OX2_COVAL_FAD"/>
    <property type="match status" value="1"/>
</dbReference>
<dbReference type="Gene3D" id="3.40.462.20">
    <property type="match status" value="1"/>
</dbReference>
<evidence type="ECO:0000256" key="5">
    <source>
        <dbReference type="ARBA" id="ARBA00023002"/>
    </source>
</evidence>
<evidence type="ECO:0000313" key="7">
    <source>
        <dbReference type="EMBL" id="GAA4413846.1"/>
    </source>
</evidence>